<reference evidence="2 3" key="1">
    <citation type="submission" date="2015-03" db="EMBL/GenBank/DDBJ databases">
        <title>Draft genome sequence of Luteibacter yeojuensis strain SU11.</title>
        <authorList>
            <person name="Sulaiman J."/>
            <person name="Priya K."/>
            <person name="Chan K.-G."/>
        </authorList>
    </citation>
    <scope>NUCLEOTIDE SEQUENCE [LARGE SCALE GENOMIC DNA]</scope>
    <source>
        <strain evidence="2 3">SU11</strain>
    </source>
</reference>
<dbReference type="OrthoDB" id="5966050at2"/>
<dbReference type="PATRIC" id="fig|345309.4.peg.1950"/>
<dbReference type="EMBL" id="JZRB01000028">
    <property type="protein sequence ID" value="KJV31592.1"/>
    <property type="molecule type" value="Genomic_DNA"/>
</dbReference>
<feature type="transmembrane region" description="Helical" evidence="1">
    <location>
        <begin position="40"/>
        <end position="60"/>
    </location>
</feature>
<dbReference type="RefSeq" id="WP_045830036.1">
    <property type="nucleotide sequence ID" value="NZ_JZRB01000028.1"/>
</dbReference>
<dbReference type="Proteomes" id="UP000033651">
    <property type="component" value="Unassembled WGS sequence"/>
</dbReference>
<evidence type="ECO:0000313" key="2">
    <source>
        <dbReference type="EMBL" id="KJV31592.1"/>
    </source>
</evidence>
<dbReference type="AlphaFoldDB" id="A0A0F3KKV7"/>
<accession>A0A0F3KKV7</accession>
<keyword evidence="1" id="KW-0812">Transmembrane</keyword>
<feature type="transmembrane region" description="Helical" evidence="1">
    <location>
        <begin position="66"/>
        <end position="88"/>
    </location>
</feature>
<dbReference type="PANTHER" id="PTHR41795">
    <property type="entry name" value="EXOPOLYSACCHARIDE SYNTHESIS PROTEIN"/>
    <property type="match status" value="1"/>
</dbReference>
<keyword evidence="1" id="KW-1133">Transmembrane helix</keyword>
<feature type="transmembrane region" description="Helical" evidence="1">
    <location>
        <begin position="173"/>
        <end position="195"/>
    </location>
</feature>
<comment type="caution">
    <text evidence="2">The sequence shown here is derived from an EMBL/GenBank/DDBJ whole genome shotgun (WGS) entry which is preliminary data.</text>
</comment>
<protein>
    <recommendedName>
        <fullName evidence="4">Exopolysaccharide biosynthesis protein</fullName>
    </recommendedName>
</protein>
<evidence type="ECO:0000256" key="1">
    <source>
        <dbReference type="SAM" id="Phobius"/>
    </source>
</evidence>
<sequence length="202" mass="22280">MAEKEPREDKTAALLRAAALSTPGDRITVEQLLEPLKRRAFGFLLLLLAIPNFIPVPVGIGGVMGVLVVGLGLEMLIGLEHPWIPGFLKRRGMSRDGLLRFLDRIEPITRRLEKACKPRVQQLTRRPFTFISGAVMILIGILLALPIPFTNYLFGGMLIAFAFALVERDGVLLLAVWGSTVAAVALSATFSHALIKFFRDMF</sequence>
<dbReference type="Pfam" id="PF06055">
    <property type="entry name" value="ExoD"/>
    <property type="match status" value="1"/>
</dbReference>
<evidence type="ECO:0008006" key="4">
    <source>
        <dbReference type="Google" id="ProtNLM"/>
    </source>
</evidence>
<dbReference type="InterPro" id="IPR010331">
    <property type="entry name" value="ExoD"/>
</dbReference>
<name>A0A0F3KKV7_9GAMM</name>
<dbReference type="PANTHER" id="PTHR41795:SF1">
    <property type="entry name" value="EXOPOLYSACCHARIDE SYNTHESIS PROTEIN"/>
    <property type="match status" value="1"/>
</dbReference>
<evidence type="ECO:0000313" key="3">
    <source>
        <dbReference type="Proteomes" id="UP000033651"/>
    </source>
</evidence>
<organism evidence="2 3">
    <name type="scientific">Luteibacter yeojuensis</name>
    <dbReference type="NCBI Taxonomy" id="345309"/>
    <lineage>
        <taxon>Bacteria</taxon>
        <taxon>Pseudomonadati</taxon>
        <taxon>Pseudomonadota</taxon>
        <taxon>Gammaproteobacteria</taxon>
        <taxon>Lysobacterales</taxon>
        <taxon>Rhodanobacteraceae</taxon>
        <taxon>Luteibacter</taxon>
    </lineage>
</organism>
<proteinExistence type="predicted"/>
<keyword evidence="3" id="KW-1185">Reference proteome</keyword>
<gene>
    <name evidence="2" type="ORF">VI08_13015</name>
</gene>
<keyword evidence="1" id="KW-0472">Membrane</keyword>
<dbReference type="PIRSF" id="PIRSF033239">
    <property type="entry name" value="ExoD"/>
    <property type="match status" value="1"/>
</dbReference>
<feature type="transmembrane region" description="Helical" evidence="1">
    <location>
        <begin position="127"/>
        <end position="143"/>
    </location>
</feature>